<dbReference type="PRINTS" id="PR00081">
    <property type="entry name" value="GDHRDH"/>
</dbReference>
<comment type="caution">
    <text evidence="3">The sequence shown here is derived from an EMBL/GenBank/DDBJ whole genome shotgun (WGS) entry which is preliminary data.</text>
</comment>
<sequence>MARIVVTGASTGIGEATVRRLTAEGYEVIATARREARLTSLSEQTGCSHFAADLTKQEDIDALVAFLGDGPVAGLVNVAGGALGQDPVAEGKVTDWQRMYEINVIATLRLTQALLPQFREKGGDLVFLTSTAAHETYPGGAGYTAAKHAERMIANTLRIELVGEPVRIVEIAPGMVKTEEFSKNRLGGEAAAEKVYQGVAEPLVAEDIADIIFWTLSRPKHVNIDLVQVRPVAQANSWTVAREPDAAPAKIPRTALDSIK</sequence>
<dbReference type="PANTHER" id="PTHR42901">
    <property type="entry name" value="ALCOHOL DEHYDROGENASE"/>
    <property type="match status" value="1"/>
</dbReference>
<protein>
    <submittedName>
        <fullName evidence="3">Oxidoreductase</fullName>
    </submittedName>
</protein>
<evidence type="ECO:0000313" key="4">
    <source>
        <dbReference type="Proteomes" id="UP000245283"/>
    </source>
</evidence>
<dbReference type="EMBL" id="QETB01000005">
    <property type="protein sequence ID" value="PWF25711.1"/>
    <property type="molecule type" value="Genomic_DNA"/>
</dbReference>
<dbReference type="OrthoDB" id="9775296at2"/>
<evidence type="ECO:0000313" key="3">
    <source>
        <dbReference type="EMBL" id="PWF25711.1"/>
    </source>
</evidence>
<dbReference type="AlphaFoldDB" id="A0A2V1K3R4"/>
<dbReference type="SUPFAM" id="SSF51735">
    <property type="entry name" value="NAD(P)-binding Rossmann-fold domains"/>
    <property type="match status" value="1"/>
</dbReference>
<dbReference type="Pfam" id="PF00106">
    <property type="entry name" value="adh_short"/>
    <property type="match status" value="1"/>
</dbReference>
<dbReference type="PANTHER" id="PTHR42901:SF1">
    <property type="entry name" value="ALCOHOL DEHYDROGENASE"/>
    <property type="match status" value="1"/>
</dbReference>
<dbReference type="GO" id="GO:0016616">
    <property type="term" value="F:oxidoreductase activity, acting on the CH-OH group of donors, NAD or NADP as acceptor"/>
    <property type="evidence" value="ECO:0007669"/>
    <property type="project" value="UniProtKB-ARBA"/>
</dbReference>
<comment type="similarity">
    <text evidence="1">Belongs to the short-chain dehydrogenases/reductases (SDR) family.</text>
</comment>
<keyword evidence="4" id="KW-1185">Reference proteome</keyword>
<dbReference type="InterPro" id="IPR036291">
    <property type="entry name" value="NAD(P)-bd_dom_sf"/>
</dbReference>
<name>A0A2V1K3R4_9ACTO</name>
<evidence type="ECO:0000256" key="1">
    <source>
        <dbReference type="ARBA" id="ARBA00006484"/>
    </source>
</evidence>
<accession>A0A2V1K3R4</accession>
<dbReference type="InterPro" id="IPR002347">
    <property type="entry name" value="SDR_fam"/>
</dbReference>
<reference evidence="4" key="1">
    <citation type="submission" date="2018-05" db="EMBL/GenBank/DDBJ databases">
        <authorList>
            <person name="Li Y."/>
        </authorList>
    </citation>
    <scope>NUCLEOTIDE SEQUENCE [LARGE SCALE GENOMIC DNA]</scope>
    <source>
        <strain evidence="4">sk1b4</strain>
    </source>
</reference>
<proteinExistence type="inferred from homology"/>
<organism evidence="3 4">
    <name type="scientific">Ancrocorticia populi</name>
    <dbReference type="NCBI Taxonomy" id="2175228"/>
    <lineage>
        <taxon>Bacteria</taxon>
        <taxon>Bacillati</taxon>
        <taxon>Actinomycetota</taxon>
        <taxon>Actinomycetes</taxon>
        <taxon>Actinomycetales</taxon>
        <taxon>Actinomycetaceae</taxon>
        <taxon>Ancrocorticia</taxon>
    </lineage>
</organism>
<dbReference type="Proteomes" id="UP000245283">
    <property type="component" value="Unassembled WGS sequence"/>
</dbReference>
<dbReference type="FunFam" id="3.40.50.720:FF:000047">
    <property type="entry name" value="NADP-dependent L-serine/L-allo-threonine dehydrogenase"/>
    <property type="match status" value="1"/>
</dbReference>
<keyword evidence="2" id="KW-0560">Oxidoreductase</keyword>
<dbReference type="Gene3D" id="3.40.50.720">
    <property type="entry name" value="NAD(P)-binding Rossmann-like Domain"/>
    <property type="match status" value="1"/>
</dbReference>
<dbReference type="RefSeq" id="WP_109094200.1">
    <property type="nucleotide sequence ID" value="NZ_QETB01000005.1"/>
</dbReference>
<evidence type="ECO:0000256" key="2">
    <source>
        <dbReference type="ARBA" id="ARBA00023002"/>
    </source>
</evidence>
<gene>
    <name evidence="3" type="ORF">DD236_09715</name>
</gene>